<dbReference type="Proteomes" id="UP000198651">
    <property type="component" value="Chromosome I"/>
</dbReference>
<proteinExistence type="predicted"/>
<keyword evidence="2" id="KW-1133">Transmembrane helix</keyword>
<keyword evidence="1" id="KW-0175">Coiled coil</keyword>
<evidence type="ECO:0000256" key="2">
    <source>
        <dbReference type="SAM" id="Phobius"/>
    </source>
</evidence>
<keyword evidence="2" id="KW-0472">Membrane</keyword>
<protein>
    <submittedName>
        <fullName evidence="3">Putative membrane protein</fullName>
    </submittedName>
</protein>
<dbReference type="AlphaFoldDB" id="A0A0S4M187"/>
<gene>
    <name evidence="3" type="ORF">Ark11_0708</name>
</gene>
<organism evidence="3 4">
    <name type="scientific">Candidatus Ichthyocystis hellenicum</name>
    <dbReference type="NCBI Taxonomy" id="1561003"/>
    <lineage>
        <taxon>Bacteria</taxon>
        <taxon>Pseudomonadati</taxon>
        <taxon>Pseudomonadota</taxon>
        <taxon>Betaproteobacteria</taxon>
        <taxon>Burkholderiales</taxon>
        <taxon>Candidatus Ichthyocystis</taxon>
    </lineage>
</organism>
<evidence type="ECO:0000313" key="4">
    <source>
        <dbReference type="Proteomes" id="UP000198651"/>
    </source>
</evidence>
<feature type="transmembrane region" description="Helical" evidence="2">
    <location>
        <begin position="88"/>
        <end position="111"/>
    </location>
</feature>
<keyword evidence="2" id="KW-0812">Transmembrane</keyword>
<feature type="transmembrane region" description="Helical" evidence="2">
    <location>
        <begin position="131"/>
        <end position="151"/>
    </location>
</feature>
<dbReference type="RefSeq" id="WP_092490468.1">
    <property type="nucleotide sequence ID" value="NZ_LN906597.1"/>
</dbReference>
<keyword evidence="4" id="KW-1185">Reference proteome</keyword>
<reference evidence="4" key="1">
    <citation type="submission" date="2015-11" db="EMBL/GenBank/DDBJ databases">
        <authorList>
            <person name="Seth-Smith H.M.B."/>
        </authorList>
    </citation>
    <scope>NUCLEOTIDE SEQUENCE [LARGE SCALE GENOMIC DNA]</scope>
    <source>
        <strain evidence="4">2013Ark11</strain>
    </source>
</reference>
<name>A0A0S4M187_9BURK</name>
<evidence type="ECO:0000313" key="3">
    <source>
        <dbReference type="EMBL" id="CUT17543.1"/>
    </source>
</evidence>
<sequence length="290" mass="31502">MSECIGSSDVVSLNIDPDPIFCGCTVCTNPYVKSALNGISDLSKDAHASFTGGVRGVDPGTYKSVLTLSDGEILEDVNGANCSSSAKIMVAVAVLLALIVIVCMVFVVLAHKGVINIPGITPAMLNTMVKWVGPVLCVASFSYLMLSLGYVMGVGCSYKDRECKAIRALGRSMLRKVAVEQKEGWGRLDKCHTDFQAEVKSTKLGVTKSAYVGVPELMRLEREVAKAEAESMELGSEYTMLLVEKRELEVRSEEYEVLLKKNQELSADNAVTRSVMVDIESRLRSNRSKK</sequence>
<accession>A0A0S4M187</accession>
<dbReference type="EMBL" id="LN906597">
    <property type="protein sequence ID" value="CUT17543.1"/>
    <property type="molecule type" value="Genomic_DNA"/>
</dbReference>
<evidence type="ECO:0000256" key="1">
    <source>
        <dbReference type="SAM" id="Coils"/>
    </source>
</evidence>
<feature type="coiled-coil region" evidence="1">
    <location>
        <begin position="217"/>
        <end position="265"/>
    </location>
</feature>